<name>A0A7T5UQZ5_9BACT</name>
<dbReference type="GO" id="GO:0006302">
    <property type="term" value="P:double-strand break repair"/>
    <property type="evidence" value="ECO:0007669"/>
    <property type="project" value="TreeGrafter"/>
</dbReference>
<evidence type="ECO:0000256" key="2">
    <source>
        <dbReference type="ARBA" id="ARBA00023172"/>
    </source>
</evidence>
<dbReference type="PANTHER" id="PTHR33991:SF1">
    <property type="entry name" value="DNA REPAIR PROTEIN RECO"/>
    <property type="match status" value="1"/>
</dbReference>
<dbReference type="Pfam" id="PF11967">
    <property type="entry name" value="RecO_N"/>
    <property type="match status" value="1"/>
</dbReference>
<reference evidence="5 6" key="1">
    <citation type="submission" date="2020-07" db="EMBL/GenBank/DDBJ databases">
        <title>Huge and variable diversity of episymbiotic CPR bacteria and DPANN archaea in groundwater ecosystems.</title>
        <authorList>
            <person name="He C.Y."/>
            <person name="Keren R."/>
            <person name="Whittaker M."/>
            <person name="Farag I.F."/>
            <person name="Doudna J."/>
            <person name="Cate J.H.D."/>
            <person name="Banfield J.F."/>
        </authorList>
    </citation>
    <scope>NUCLEOTIDE SEQUENCE [LARGE SCALE GENOMIC DNA]</scope>
    <source>
        <strain evidence="5">NC_groundwater_541_Ag_S-0.1um_46_50</strain>
    </source>
</reference>
<dbReference type="GO" id="GO:0006310">
    <property type="term" value="P:DNA recombination"/>
    <property type="evidence" value="ECO:0007669"/>
    <property type="project" value="UniProtKB-KW"/>
</dbReference>
<protein>
    <submittedName>
        <fullName evidence="5">DNA repair protein RecO</fullName>
    </submittedName>
</protein>
<dbReference type="Gene3D" id="2.40.50.140">
    <property type="entry name" value="Nucleic acid-binding proteins"/>
    <property type="match status" value="1"/>
</dbReference>
<proteinExistence type="predicted"/>
<dbReference type="AlphaFoldDB" id="A0A7T5UQZ5"/>
<dbReference type="InterPro" id="IPR003717">
    <property type="entry name" value="RecO"/>
</dbReference>
<dbReference type="SUPFAM" id="SSF50249">
    <property type="entry name" value="Nucleic acid-binding proteins"/>
    <property type="match status" value="1"/>
</dbReference>
<dbReference type="Proteomes" id="UP000595618">
    <property type="component" value="Chromosome"/>
</dbReference>
<evidence type="ECO:0000313" key="5">
    <source>
        <dbReference type="EMBL" id="QQG44946.1"/>
    </source>
</evidence>
<evidence type="ECO:0000256" key="1">
    <source>
        <dbReference type="ARBA" id="ARBA00022763"/>
    </source>
</evidence>
<dbReference type="SUPFAM" id="SSF57863">
    <property type="entry name" value="ArfGap/RecO-like zinc finger"/>
    <property type="match status" value="1"/>
</dbReference>
<accession>A0A7T5UQZ5</accession>
<sequence length="153" mass="17194">MHTTEGIILRKQDFGEADAVFTIYTKDFGKLRLLAQGVKKEGAKLKGHLEPLNHARITFVLGRNGERLTHATLLNFGPELRTDFAKLYAAHRVVGCIDNRTFPGERDRPLWDLLVNSLTRLDNGAFSASELQLFFGSFEKELEACLGYGRPES</sequence>
<dbReference type="InterPro" id="IPR022572">
    <property type="entry name" value="DNA_rep/recomb_RecO_N"/>
</dbReference>
<feature type="domain" description="DNA replication/recombination mediator RecO N-terminal" evidence="4">
    <location>
        <begin position="1"/>
        <end position="74"/>
    </location>
</feature>
<gene>
    <name evidence="5" type="primary">recO</name>
    <name evidence="5" type="ORF">HYW89_02975</name>
</gene>
<dbReference type="InterPro" id="IPR012340">
    <property type="entry name" value="NA-bd_OB-fold"/>
</dbReference>
<dbReference type="PANTHER" id="PTHR33991">
    <property type="entry name" value="DNA REPAIR PROTEIN RECO"/>
    <property type="match status" value="1"/>
</dbReference>
<dbReference type="GO" id="GO:0043590">
    <property type="term" value="C:bacterial nucleoid"/>
    <property type="evidence" value="ECO:0007669"/>
    <property type="project" value="TreeGrafter"/>
</dbReference>
<evidence type="ECO:0000313" key="6">
    <source>
        <dbReference type="Proteomes" id="UP000595618"/>
    </source>
</evidence>
<dbReference type="InterPro" id="IPR037278">
    <property type="entry name" value="ARFGAP/RecO"/>
</dbReference>
<keyword evidence="3" id="KW-0234">DNA repair</keyword>
<evidence type="ECO:0000259" key="4">
    <source>
        <dbReference type="Pfam" id="PF11967"/>
    </source>
</evidence>
<keyword evidence="2" id="KW-0233">DNA recombination</keyword>
<dbReference type="EMBL" id="CP066690">
    <property type="protein sequence ID" value="QQG44946.1"/>
    <property type="molecule type" value="Genomic_DNA"/>
</dbReference>
<evidence type="ECO:0000256" key="3">
    <source>
        <dbReference type="ARBA" id="ARBA00023204"/>
    </source>
</evidence>
<dbReference type="NCBIfam" id="TIGR00613">
    <property type="entry name" value="reco"/>
    <property type="match status" value="1"/>
</dbReference>
<keyword evidence="1" id="KW-0227">DNA damage</keyword>
<organism evidence="5 6">
    <name type="scientific">Candidatus Sungiibacteriota bacterium</name>
    <dbReference type="NCBI Taxonomy" id="2750080"/>
    <lineage>
        <taxon>Bacteria</taxon>
        <taxon>Candidatus Sungiibacteriota</taxon>
    </lineage>
</organism>